<dbReference type="RefSeq" id="WP_272652260.1">
    <property type="nucleotide sequence ID" value="NZ_JAZDDG010000007.1"/>
</dbReference>
<gene>
    <name evidence="1" type="ORF">V1I91_15980</name>
</gene>
<dbReference type="EMBL" id="JAZDDG010000007">
    <property type="protein sequence ID" value="MEE1977582.1"/>
    <property type="molecule type" value="Genomic_DNA"/>
</dbReference>
<protein>
    <submittedName>
        <fullName evidence="1">Gliding motility-associated C-terminal domain-containing protein</fullName>
    </submittedName>
</protein>
<accession>A0ABU7IX80</accession>
<evidence type="ECO:0000313" key="1">
    <source>
        <dbReference type="EMBL" id="MEE1977582.1"/>
    </source>
</evidence>
<reference evidence="1 2" key="1">
    <citation type="submission" date="2024-01" db="EMBL/GenBank/DDBJ databases">
        <title>Maribacter spp. originated from different algae showed divergent polysaccharides utilization ability.</title>
        <authorList>
            <person name="Wang H."/>
            <person name="Wu Y."/>
        </authorList>
    </citation>
    <scope>NUCLEOTIDE SEQUENCE [LARGE SCALE GENOMIC DNA]</scope>
    <source>
        <strain evidence="1 2">PR1</strain>
    </source>
</reference>
<organism evidence="1 2">
    <name type="scientific">Maribacter cobaltidurans</name>
    <dbReference type="NCBI Taxonomy" id="1178778"/>
    <lineage>
        <taxon>Bacteria</taxon>
        <taxon>Pseudomonadati</taxon>
        <taxon>Bacteroidota</taxon>
        <taxon>Flavobacteriia</taxon>
        <taxon>Flavobacteriales</taxon>
        <taxon>Flavobacteriaceae</taxon>
        <taxon>Maribacter</taxon>
    </lineage>
</organism>
<proteinExistence type="predicted"/>
<dbReference type="NCBIfam" id="TIGR04131">
    <property type="entry name" value="Bac_Flav_CTERM"/>
    <property type="match status" value="1"/>
</dbReference>
<sequence length="391" mass="43701">MKGFLKYRIFLLVLLSCLLGWGQEAVHNYGSIKIHDTGLVGFHMNVINDGAFNQNMGLVGFYSQDSELVLSGSSNPVFFDLEVAVEKGLYLENTMGILNNLNLISGKVHTPRVQSEINLSFLNESFYVGEGNFNHIEGYASIQGKDTFTFPIGNGDKLRPLTLSSNAINDYAKSAYYYENPNSPSVFGESFNTENLQTEFLSVSNFEFWHLEGEKASNVELTWNEDSNIGMLVDDISELKVVGWNVKNKIWEDLGNTDFSGNLSQGKITSDLFVPNEYKIITLGGNKGLLQSLSSIDLDNYYMTPNGDGVNDRLVIDGIENSPNNSIQIFNRYGVLVYSKSNYNNEFDGISNRETAIARNSGLASGIYFYIISLNDLNIKHQGYLYLTTYQ</sequence>
<evidence type="ECO:0000313" key="2">
    <source>
        <dbReference type="Proteomes" id="UP001356308"/>
    </source>
</evidence>
<keyword evidence="2" id="KW-1185">Reference proteome</keyword>
<dbReference type="InterPro" id="IPR026341">
    <property type="entry name" value="T9SS_type_B"/>
</dbReference>
<dbReference type="Pfam" id="PF13585">
    <property type="entry name" value="CHU_C"/>
    <property type="match status" value="1"/>
</dbReference>
<name>A0ABU7IX80_9FLAO</name>
<dbReference type="Proteomes" id="UP001356308">
    <property type="component" value="Unassembled WGS sequence"/>
</dbReference>
<comment type="caution">
    <text evidence="1">The sequence shown here is derived from an EMBL/GenBank/DDBJ whole genome shotgun (WGS) entry which is preliminary data.</text>
</comment>